<name>M2AAR2_TREDN</name>
<dbReference type="HOGENOM" id="CLU_2884592_0_0_12"/>
<dbReference type="RefSeq" id="WP_010697650.1">
    <property type="nucleotide sequence ID" value="NZ_KB442455.1"/>
</dbReference>
<sequence>MKSVKRAQIFTSYNDDKKLEREVDDFLMTSEKYGFSIIDIKYQVSSTPTKDIFSCMIYFTELV</sequence>
<accession>M2AAR2</accession>
<gene>
    <name evidence="1" type="ORF">HMPREF9733_02651</name>
</gene>
<protein>
    <recommendedName>
        <fullName evidence="3">Sporulation protein Cse60</fullName>
    </recommendedName>
</protein>
<proteinExistence type="predicted"/>
<evidence type="ECO:0008006" key="3">
    <source>
        <dbReference type="Google" id="ProtNLM"/>
    </source>
</evidence>
<dbReference type="PATRIC" id="fig|999437.3.peg.2731"/>
<dbReference type="Proteomes" id="UP000016183">
    <property type="component" value="Unassembled WGS sequence"/>
</dbReference>
<evidence type="ECO:0000313" key="2">
    <source>
        <dbReference type="Proteomes" id="UP000016183"/>
    </source>
</evidence>
<dbReference type="AlphaFoldDB" id="M2AAR2"/>
<organism evidence="1 2">
    <name type="scientific">Treponema denticola SP33</name>
    <dbReference type="NCBI Taxonomy" id="999437"/>
    <lineage>
        <taxon>Bacteria</taxon>
        <taxon>Pseudomonadati</taxon>
        <taxon>Spirochaetota</taxon>
        <taxon>Spirochaetia</taxon>
        <taxon>Spirochaetales</taxon>
        <taxon>Treponemataceae</taxon>
        <taxon>Treponema</taxon>
    </lineage>
</organism>
<dbReference type="EMBL" id="AGDZ01000039">
    <property type="protein sequence ID" value="EMB19551.1"/>
    <property type="molecule type" value="Genomic_DNA"/>
</dbReference>
<comment type="caution">
    <text evidence="1">The sequence shown here is derived from an EMBL/GenBank/DDBJ whole genome shotgun (WGS) entry which is preliminary data.</text>
</comment>
<evidence type="ECO:0000313" key="1">
    <source>
        <dbReference type="EMBL" id="EMB19551.1"/>
    </source>
</evidence>
<reference evidence="1 2" key="1">
    <citation type="submission" date="2012-01" db="EMBL/GenBank/DDBJ databases">
        <title>The Genome Sequence of Treponema denticola SP33.</title>
        <authorList>
            <consortium name="The Broad Institute Genome Sequencing Platform"/>
            <person name="Earl A."/>
            <person name="Ward D."/>
            <person name="Feldgarden M."/>
            <person name="Gevers D."/>
            <person name="Blanton J.M."/>
            <person name="Fenno C.J."/>
            <person name="Baranova O.V."/>
            <person name="Mathney J."/>
            <person name="Dewhirst F.E."/>
            <person name="Izard J."/>
            <person name="Young S.K."/>
            <person name="Zeng Q."/>
            <person name="Gargeya S."/>
            <person name="Fitzgerald M."/>
            <person name="Haas B."/>
            <person name="Abouelleil A."/>
            <person name="Alvarado L."/>
            <person name="Arachchi H.M."/>
            <person name="Berlin A."/>
            <person name="Chapman S.B."/>
            <person name="Gearin G."/>
            <person name="Goldberg J."/>
            <person name="Griggs A."/>
            <person name="Gujja S."/>
            <person name="Hansen M."/>
            <person name="Heiman D."/>
            <person name="Howarth C."/>
            <person name="Larimer J."/>
            <person name="Lui A."/>
            <person name="MacDonald P.J.P."/>
            <person name="McCowen C."/>
            <person name="Montmayeur A."/>
            <person name="Murphy C."/>
            <person name="Neiman D."/>
            <person name="Pearson M."/>
            <person name="Priest M."/>
            <person name="Roberts A."/>
            <person name="Saif S."/>
            <person name="Shea T."/>
            <person name="Sisk P."/>
            <person name="Stolte C."/>
            <person name="Sykes S."/>
            <person name="Wortman J."/>
            <person name="Nusbaum C."/>
            <person name="Birren B."/>
        </authorList>
    </citation>
    <scope>NUCLEOTIDE SEQUENCE [LARGE SCALE GENOMIC DNA]</scope>
    <source>
        <strain evidence="1 2">SP33</strain>
    </source>
</reference>